<sequence>MSQNDELQESIRLAVEAAEAANDTAAEITRLKADTLVAAEKINSFGGKMKPVLIGTLIGAVSSMGLAGLIYFRTINEMRTTAATQIEALTLFTQSVERLDGQLTSIGELTAVLADMQGQQSTGFEDVQTSVTGVHELILSIQQEAAAAAELAAAEMEAEQENPMQSQMAATILDAVEKGHEETQAAIIAGNSDLQLALTRMLADGLAPTPQKKNARDTTTTGNGRPQTSTASSTASKPKPKPKPRPRPTAKAPSNPFSYP</sequence>
<dbReference type="Proteomes" id="UP000236752">
    <property type="component" value="Unassembled WGS sequence"/>
</dbReference>
<keyword evidence="2" id="KW-1133">Transmembrane helix</keyword>
<feature type="transmembrane region" description="Helical" evidence="2">
    <location>
        <begin position="52"/>
        <end position="72"/>
    </location>
</feature>
<keyword evidence="4" id="KW-1185">Reference proteome</keyword>
<organism evidence="3 4">
    <name type="scientific">Thalassococcus halodurans</name>
    <dbReference type="NCBI Taxonomy" id="373675"/>
    <lineage>
        <taxon>Bacteria</taxon>
        <taxon>Pseudomonadati</taxon>
        <taxon>Pseudomonadota</taxon>
        <taxon>Alphaproteobacteria</taxon>
        <taxon>Rhodobacterales</taxon>
        <taxon>Roseobacteraceae</taxon>
        <taxon>Thalassococcus</taxon>
    </lineage>
</organism>
<evidence type="ECO:0000313" key="3">
    <source>
        <dbReference type="EMBL" id="SEF44906.1"/>
    </source>
</evidence>
<dbReference type="EMBL" id="FNUZ01000001">
    <property type="protein sequence ID" value="SEF44906.1"/>
    <property type="molecule type" value="Genomic_DNA"/>
</dbReference>
<protein>
    <submittedName>
        <fullName evidence="3">Uncharacterized protein</fullName>
    </submittedName>
</protein>
<dbReference type="RefSeq" id="WP_103908512.1">
    <property type="nucleotide sequence ID" value="NZ_FNUZ01000001.1"/>
</dbReference>
<evidence type="ECO:0000313" key="4">
    <source>
        <dbReference type="Proteomes" id="UP000236752"/>
    </source>
</evidence>
<feature type="compositionally biased region" description="Polar residues" evidence="1">
    <location>
        <begin position="217"/>
        <end position="227"/>
    </location>
</feature>
<feature type="compositionally biased region" description="Low complexity" evidence="1">
    <location>
        <begin position="228"/>
        <end position="237"/>
    </location>
</feature>
<feature type="region of interest" description="Disordered" evidence="1">
    <location>
        <begin position="205"/>
        <end position="260"/>
    </location>
</feature>
<dbReference type="OrthoDB" id="7743279at2"/>
<proteinExistence type="predicted"/>
<evidence type="ECO:0000256" key="2">
    <source>
        <dbReference type="SAM" id="Phobius"/>
    </source>
</evidence>
<accession>A0A1H5S2R2</accession>
<reference evidence="3 4" key="1">
    <citation type="submission" date="2016-10" db="EMBL/GenBank/DDBJ databases">
        <authorList>
            <person name="de Groot N.N."/>
        </authorList>
    </citation>
    <scope>NUCLEOTIDE SEQUENCE [LARGE SCALE GENOMIC DNA]</scope>
    <source>
        <strain evidence="3 4">DSM 26915</strain>
    </source>
</reference>
<evidence type="ECO:0000256" key="1">
    <source>
        <dbReference type="SAM" id="MobiDB-lite"/>
    </source>
</evidence>
<name>A0A1H5S2R2_9RHOB</name>
<feature type="compositionally biased region" description="Basic residues" evidence="1">
    <location>
        <begin position="238"/>
        <end position="248"/>
    </location>
</feature>
<dbReference type="AlphaFoldDB" id="A0A1H5S2R2"/>
<keyword evidence="2" id="KW-0812">Transmembrane</keyword>
<keyword evidence="2" id="KW-0472">Membrane</keyword>
<gene>
    <name evidence="3" type="ORF">SAMN04488045_0085</name>
</gene>